<protein>
    <submittedName>
        <fullName evidence="1">Uncharacterized protein</fullName>
    </submittedName>
</protein>
<dbReference type="Gene3D" id="3.10.10.10">
    <property type="entry name" value="HIV Type 1 Reverse Transcriptase, subunit A, domain 1"/>
    <property type="match status" value="1"/>
</dbReference>
<organism evidence="1 2">
    <name type="scientific">Austropuccinia psidii MF-1</name>
    <dbReference type="NCBI Taxonomy" id="1389203"/>
    <lineage>
        <taxon>Eukaryota</taxon>
        <taxon>Fungi</taxon>
        <taxon>Dikarya</taxon>
        <taxon>Basidiomycota</taxon>
        <taxon>Pucciniomycotina</taxon>
        <taxon>Pucciniomycetes</taxon>
        <taxon>Pucciniales</taxon>
        <taxon>Sphaerophragmiaceae</taxon>
        <taxon>Austropuccinia</taxon>
    </lineage>
</organism>
<dbReference type="PANTHER" id="PTHR24559">
    <property type="entry name" value="TRANSPOSON TY3-I GAG-POL POLYPROTEIN"/>
    <property type="match status" value="1"/>
</dbReference>
<dbReference type="InterPro" id="IPR043502">
    <property type="entry name" value="DNA/RNA_pol_sf"/>
</dbReference>
<proteinExistence type="predicted"/>
<reference evidence="1" key="1">
    <citation type="submission" date="2021-03" db="EMBL/GenBank/DDBJ databases">
        <title>Draft genome sequence of rust myrtle Austropuccinia psidii MF-1, a brazilian biotype.</title>
        <authorList>
            <person name="Quecine M.C."/>
            <person name="Pachon D.M.R."/>
            <person name="Bonatelli M.L."/>
            <person name="Correr F.H."/>
            <person name="Franceschini L.M."/>
            <person name="Leite T.F."/>
            <person name="Margarido G.R.A."/>
            <person name="Almeida C.A."/>
            <person name="Ferrarezi J.A."/>
            <person name="Labate C.A."/>
        </authorList>
    </citation>
    <scope>NUCLEOTIDE SEQUENCE</scope>
    <source>
        <strain evidence="1">MF-1</strain>
    </source>
</reference>
<dbReference type="OrthoDB" id="5920460at2759"/>
<gene>
    <name evidence="1" type="ORF">O181_008035</name>
</gene>
<keyword evidence="2" id="KW-1185">Reference proteome</keyword>
<dbReference type="Gene3D" id="3.30.70.270">
    <property type="match status" value="1"/>
</dbReference>
<dbReference type="PANTHER" id="PTHR24559:SF444">
    <property type="entry name" value="REVERSE TRANSCRIPTASE DOMAIN-CONTAINING PROTEIN"/>
    <property type="match status" value="1"/>
</dbReference>
<evidence type="ECO:0000313" key="1">
    <source>
        <dbReference type="EMBL" id="MBW0468320.1"/>
    </source>
</evidence>
<dbReference type="InterPro" id="IPR043128">
    <property type="entry name" value="Rev_trsase/Diguanyl_cyclase"/>
</dbReference>
<sequence length="149" mass="17510">MLRRPAYPESPNSREALEIHIKKLLDLCVIRNIGHTEEVEITTPVIVEWHNENSRMVGYFSAFNTYTVTERYPIQKIQTSLTQISQAVYIRTIDSLKVFHHNVVTLIERKYLRIIVPFGVYEHLRMPFGIKNAPSDLQRMINEIFPEEL</sequence>
<comment type="caution">
    <text evidence="1">The sequence shown here is derived from an EMBL/GenBank/DDBJ whole genome shotgun (WGS) entry which is preliminary data.</text>
</comment>
<dbReference type="InterPro" id="IPR053134">
    <property type="entry name" value="RNA-dir_DNA_polymerase"/>
</dbReference>
<name>A0A9Q3BNK1_9BASI</name>
<dbReference type="SUPFAM" id="SSF56672">
    <property type="entry name" value="DNA/RNA polymerases"/>
    <property type="match status" value="1"/>
</dbReference>
<dbReference type="AlphaFoldDB" id="A0A9Q3BNK1"/>
<dbReference type="EMBL" id="AVOT02001832">
    <property type="protein sequence ID" value="MBW0468320.1"/>
    <property type="molecule type" value="Genomic_DNA"/>
</dbReference>
<dbReference type="Proteomes" id="UP000765509">
    <property type="component" value="Unassembled WGS sequence"/>
</dbReference>
<accession>A0A9Q3BNK1</accession>
<evidence type="ECO:0000313" key="2">
    <source>
        <dbReference type="Proteomes" id="UP000765509"/>
    </source>
</evidence>